<dbReference type="GO" id="GO:0061809">
    <property type="term" value="F:NAD+ nucleosidase activity, cyclic ADP-ribose generating"/>
    <property type="evidence" value="ECO:0007669"/>
    <property type="project" value="UniProtKB-EC"/>
</dbReference>
<dbReference type="PANTHER" id="PTHR32009:SF39">
    <property type="entry name" value="TIR DOMAIN-CONTAINING PROTEIN"/>
    <property type="match status" value="1"/>
</dbReference>
<sequence>MALSTKTTSVATAALFLLLLHSLALCGAGPHGRFGHSGSITQQPNYHHRPPWRPDVFLNFRGPDVRHTFSDHLYHALVRRGIKAFRDDRDLPRGVNVTEAIPRAIEESRLSVVVLSRGYASSEYCLDELVKIMLNMKERGHRPFPVFYNLSPDDVADHRSSASCYKADFDRHKRRYSYERVEGWSHALTSIAQISGWVLSTDR</sequence>
<evidence type="ECO:0000256" key="2">
    <source>
        <dbReference type="ARBA" id="ARBA00022801"/>
    </source>
</evidence>
<dbReference type="Proteomes" id="UP001154282">
    <property type="component" value="Unassembled WGS sequence"/>
</dbReference>
<proteinExistence type="predicted"/>
<organism evidence="7 8">
    <name type="scientific">Linum tenue</name>
    <dbReference type="NCBI Taxonomy" id="586396"/>
    <lineage>
        <taxon>Eukaryota</taxon>
        <taxon>Viridiplantae</taxon>
        <taxon>Streptophyta</taxon>
        <taxon>Embryophyta</taxon>
        <taxon>Tracheophyta</taxon>
        <taxon>Spermatophyta</taxon>
        <taxon>Magnoliopsida</taxon>
        <taxon>eudicotyledons</taxon>
        <taxon>Gunneridae</taxon>
        <taxon>Pentapetalae</taxon>
        <taxon>rosids</taxon>
        <taxon>fabids</taxon>
        <taxon>Malpighiales</taxon>
        <taxon>Linaceae</taxon>
        <taxon>Linum</taxon>
    </lineage>
</organism>
<dbReference type="SUPFAM" id="SSF52200">
    <property type="entry name" value="Toll/Interleukin receptor TIR domain"/>
    <property type="match status" value="1"/>
</dbReference>
<feature type="signal peptide" evidence="5">
    <location>
        <begin position="1"/>
        <end position="28"/>
    </location>
</feature>
<evidence type="ECO:0000313" key="8">
    <source>
        <dbReference type="Proteomes" id="UP001154282"/>
    </source>
</evidence>
<keyword evidence="8" id="KW-1185">Reference proteome</keyword>
<dbReference type="EMBL" id="CAMGYJ010000011">
    <property type="protein sequence ID" value="CAI0627861.1"/>
    <property type="molecule type" value="Genomic_DNA"/>
</dbReference>
<evidence type="ECO:0000313" key="7">
    <source>
        <dbReference type="EMBL" id="CAI0627861.1"/>
    </source>
</evidence>
<dbReference type="SMART" id="SM00255">
    <property type="entry name" value="TIR"/>
    <property type="match status" value="1"/>
</dbReference>
<evidence type="ECO:0000256" key="5">
    <source>
        <dbReference type="SAM" id="SignalP"/>
    </source>
</evidence>
<evidence type="ECO:0000256" key="3">
    <source>
        <dbReference type="ARBA" id="ARBA00023027"/>
    </source>
</evidence>
<keyword evidence="3" id="KW-0520">NAD</keyword>
<dbReference type="Pfam" id="PF01582">
    <property type="entry name" value="TIR"/>
    <property type="match status" value="1"/>
</dbReference>
<dbReference type="EC" id="3.2.2.6" evidence="1"/>
<dbReference type="InterPro" id="IPR000157">
    <property type="entry name" value="TIR_dom"/>
</dbReference>
<evidence type="ECO:0000256" key="4">
    <source>
        <dbReference type="ARBA" id="ARBA00047304"/>
    </source>
</evidence>
<dbReference type="PANTHER" id="PTHR32009">
    <property type="entry name" value="TMV RESISTANCE PROTEIN N-LIKE"/>
    <property type="match status" value="1"/>
</dbReference>
<dbReference type="PROSITE" id="PS50104">
    <property type="entry name" value="TIR"/>
    <property type="match status" value="1"/>
</dbReference>
<keyword evidence="5" id="KW-0732">Signal</keyword>
<reference evidence="7" key="1">
    <citation type="submission" date="2022-08" db="EMBL/GenBank/DDBJ databases">
        <authorList>
            <person name="Gutierrez-Valencia J."/>
        </authorList>
    </citation>
    <scope>NUCLEOTIDE SEQUENCE</scope>
</reference>
<dbReference type="AlphaFoldDB" id="A0AAV0S3W1"/>
<protein>
    <recommendedName>
        <fullName evidence="1">ADP-ribosyl cyclase/cyclic ADP-ribose hydrolase</fullName>
        <ecNumber evidence="1">3.2.2.6</ecNumber>
    </recommendedName>
</protein>
<comment type="catalytic activity">
    <reaction evidence="4">
        <text>NAD(+) + H2O = ADP-D-ribose + nicotinamide + H(+)</text>
        <dbReference type="Rhea" id="RHEA:16301"/>
        <dbReference type="ChEBI" id="CHEBI:15377"/>
        <dbReference type="ChEBI" id="CHEBI:15378"/>
        <dbReference type="ChEBI" id="CHEBI:17154"/>
        <dbReference type="ChEBI" id="CHEBI:57540"/>
        <dbReference type="ChEBI" id="CHEBI:57967"/>
        <dbReference type="EC" id="3.2.2.6"/>
    </reaction>
    <physiologicalReaction direction="left-to-right" evidence="4">
        <dbReference type="Rhea" id="RHEA:16302"/>
    </physiologicalReaction>
</comment>
<name>A0AAV0S3W1_9ROSI</name>
<gene>
    <name evidence="7" type="ORF">LITE_LOCUS51433</name>
</gene>
<dbReference type="GO" id="GO:0007165">
    <property type="term" value="P:signal transduction"/>
    <property type="evidence" value="ECO:0007669"/>
    <property type="project" value="InterPro"/>
</dbReference>
<evidence type="ECO:0000259" key="6">
    <source>
        <dbReference type="PROSITE" id="PS50104"/>
    </source>
</evidence>
<evidence type="ECO:0000256" key="1">
    <source>
        <dbReference type="ARBA" id="ARBA00011982"/>
    </source>
</evidence>
<feature type="domain" description="TIR" evidence="6">
    <location>
        <begin position="52"/>
        <end position="203"/>
    </location>
</feature>
<accession>A0AAV0S3W1</accession>
<dbReference type="InterPro" id="IPR035897">
    <property type="entry name" value="Toll_tir_struct_dom_sf"/>
</dbReference>
<comment type="caution">
    <text evidence="7">The sequence shown here is derived from an EMBL/GenBank/DDBJ whole genome shotgun (WGS) entry which is preliminary data.</text>
</comment>
<dbReference type="Gene3D" id="3.40.50.10140">
    <property type="entry name" value="Toll/interleukin-1 receptor homology (TIR) domain"/>
    <property type="match status" value="1"/>
</dbReference>
<keyword evidence="2" id="KW-0378">Hydrolase</keyword>
<feature type="chain" id="PRO_5043942432" description="ADP-ribosyl cyclase/cyclic ADP-ribose hydrolase" evidence="5">
    <location>
        <begin position="29"/>
        <end position="203"/>
    </location>
</feature>